<evidence type="ECO:0000256" key="4">
    <source>
        <dbReference type="ARBA" id="ARBA00022617"/>
    </source>
</evidence>
<dbReference type="InterPro" id="IPR050121">
    <property type="entry name" value="Cytochrome_P450_monoxygenase"/>
</dbReference>
<evidence type="ECO:0000256" key="9">
    <source>
        <dbReference type="PIRSR" id="PIRSR602403-1"/>
    </source>
</evidence>
<dbReference type="GeneID" id="54299629"/>
<protein>
    <submittedName>
        <fullName evidence="11">Uncharacterized protein</fullName>
    </submittedName>
</protein>
<sequence length="554" mass="62780">MSHLSTSLLVAIASAVFYVIFRAYNARKFMYRLRKMRLPMPPLNPIAGHMLIIKDTMAKLPPDVVIHHTVAKMAFETMKTEAFYLDFWPISNPVLVVTTPDMASQIAQPSYLEKPPVLVDALANVTGGPNLLAMSEAAWKRWRPIFNPGFSSSSILQQTSRIVNECRMFCRRMSNHARDGQIFCLEKDTMKLTLDIISVVTLDTHFPNSSITDRFRELIQWTSINTEFNPLKRWNPLRPLKIWYNGRKINNYITAELEKCFRERRKSRSLKHKAENVKSIVNLALDAYMEESKLLNIPDDTESLDDTFKRYACAQIRLFLFAGHDTTAGTMTYVYHLLTKNPDCLARLRAEHDRVFGSGTDADDVGDLLSNSPALLNQLPYTTACIKETLRLYPPAGSMRVGAPNMILVGKDGTRYPTGGCNVWNVHHAIHLNPDTWPSPNQFIPDRWLAADGDPMHPVKGAWRPFEFGPRNCIGQTLALAELKTVLAMSIRQFDIQPAYDEWDRLYPTRGERINTVLGERAYQVESGAGGGHAANGYPCRIRVARGYSKEGER</sequence>
<dbReference type="PANTHER" id="PTHR24305">
    <property type="entry name" value="CYTOCHROME P450"/>
    <property type="match status" value="1"/>
</dbReference>
<comment type="similarity">
    <text evidence="3">Belongs to the cytochrome P450 family.</text>
</comment>
<dbReference type="Pfam" id="PF00067">
    <property type="entry name" value="p450"/>
    <property type="match status" value="1"/>
</dbReference>
<evidence type="ECO:0000313" key="11">
    <source>
        <dbReference type="EMBL" id="KAF2141163.1"/>
    </source>
</evidence>
<dbReference type="InterPro" id="IPR001128">
    <property type="entry name" value="Cyt_P450"/>
</dbReference>
<evidence type="ECO:0000256" key="1">
    <source>
        <dbReference type="ARBA" id="ARBA00001971"/>
    </source>
</evidence>
<keyword evidence="4 9" id="KW-0349">Heme</keyword>
<dbReference type="Gene3D" id="1.10.630.10">
    <property type="entry name" value="Cytochrome P450"/>
    <property type="match status" value="1"/>
</dbReference>
<evidence type="ECO:0000256" key="7">
    <source>
        <dbReference type="ARBA" id="ARBA00023004"/>
    </source>
</evidence>
<dbReference type="SUPFAM" id="SSF48264">
    <property type="entry name" value="Cytochrome P450"/>
    <property type="match status" value="1"/>
</dbReference>
<dbReference type="EMBL" id="ML995487">
    <property type="protein sequence ID" value="KAF2141163.1"/>
    <property type="molecule type" value="Genomic_DNA"/>
</dbReference>
<evidence type="ECO:0000313" key="12">
    <source>
        <dbReference type="Proteomes" id="UP000799438"/>
    </source>
</evidence>
<accession>A0A6A6BCS8</accession>
<evidence type="ECO:0000256" key="2">
    <source>
        <dbReference type="ARBA" id="ARBA00005179"/>
    </source>
</evidence>
<dbReference type="RefSeq" id="XP_033396876.1">
    <property type="nucleotide sequence ID" value="XM_033542132.1"/>
</dbReference>
<evidence type="ECO:0000256" key="3">
    <source>
        <dbReference type="ARBA" id="ARBA00010617"/>
    </source>
</evidence>
<feature type="transmembrane region" description="Helical" evidence="10">
    <location>
        <begin position="6"/>
        <end position="25"/>
    </location>
</feature>
<comment type="pathway">
    <text evidence="2">Secondary metabolite biosynthesis.</text>
</comment>
<evidence type="ECO:0000256" key="8">
    <source>
        <dbReference type="ARBA" id="ARBA00023033"/>
    </source>
</evidence>
<dbReference type="InterPro" id="IPR002403">
    <property type="entry name" value="Cyt_P450_E_grp-IV"/>
</dbReference>
<dbReference type="OrthoDB" id="10029320at2759"/>
<dbReference type="GO" id="GO:0016705">
    <property type="term" value="F:oxidoreductase activity, acting on paired donors, with incorporation or reduction of molecular oxygen"/>
    <property type="evidence" value="ECO:0007669"/>
    <property type="project" value="InterPro"/>
</dbReference>
<dbReference type="GO" id="GO:0004497">
    <property type="term" value="F:monooxygenase activity"/>
    <property type="evidence" value="ECO:0007669"/>
    <property type="project" value="UniProtKB-KW"/>
</dbReference>
<keyword evidence="5 9" id="KW-0479">Metal-binding</keyword>
<reference evidence="11" key="1">
    <citation type="journal article" date="2020" name="Stud. Mycol.">
        <title>101 Dothideomycetes genomes: a test case for predicting lifestyles and emergence of pathogens.</title>
        <authorList>
            <person name="Haridas S."/>
            <person name="Albert R."/>
            <person name="Binder M."/>
            <person name="Bloem J."/>
            <person name="Labutti K."/>
            <person name="Salamov A."/>
            <person name="Andreopoulos B."/>
            <person name="Baker S."/>
            <person name="Barry K."/>
            <person name="Bills G."/>
            <person name="Bluhm B."/>
            <person name="Cannon C."/>
            <person name="Castanera R."/>
            <person name="Culley D."/>
            <person name="Daum C."/>
            <person name="Ezra D."/>
            <person name="Gonzalez J."/>
            <person name="Henrissat B."/>
            <person name="Kuo A."/>
            <person name="Liang C."/>
            <person name="Lipzen A."/>
            <person name="Lutzoni F."/>
            <person name="Magnuson J."/>
            <person name="Mondo S."/>
            <person name="Nolan M."/>
            <person name="Ohm R."/>
            <person name="Pangilinan J."/>
            <person name="Park H.-J."/>
            <person name="Ramirez L."/>
            <person name="Alfaro M."/>
            <person name="Sun H."/>
            <person name="Tritt A."/>
            <person name="Yoshinaga Y."/>
            <person name="Zwiers L.-H."/>
            <person name="Turgeon B."/>
            <person name="Goodwin S."/>
            <person name="Spatafora J."/>
            <person name="Crous P."/>
            <person name="Grigoriev I."/>
        </authorList>
    </citation>
    <scope>NUCLEOTIDE SEQUENCE</scope>
    <source>
        <strain evidence="11">CBS 121167</strain>
    </source>
</reference>
<keyword evidence="12" id="KW-1185">Reference proteome</keyword>
<dbReference type="PANTHER" id="PTHR24305:SF107">
    <property type="entry name" value="P450, PUTATIVE (EUROFUNG)-RELATED"/>
    <property type="match status" value="1"/>
</dbReference>
<name>A0A6A6BCS8_9PEZI</name>
<evidence type="ECO:0000256" key="6">
    <source>
        <dbReference type="ARBA" id="ARBA00023002"/>
    </source>
</evidence>
<keyword evidence="7 9" id="KW-0408">Iron</keyword>
<dbReference type="GO" id="GO:0005506">
    <property type="term" value="F:iron ion binding"/>
    <property type="evidence" value="ECO:0007669"/>
    <property type="project" value="InterPro"/>
</dbReference>
<proteinExistence type="inferred from homology"/>
<feature type="binding site" description="axial binding residue" evidence="9">
    <location>
        <position position="473"/>
    </location>
    <ligand>
        <name>heme</name>
        <dbReference type="ChEBI" id="CHEBI:30413"/>
    </ligand>
    <ligandPart>
        <name>Fe</name>
        <dbReference type="ChEBI" id="CHEBI:18248"/>
    </ligandPart>
</feature>
<dbReference type="GO" id="GO:0020037">
    <property type="term" value="F:heme binding"/>
    <property type="evidence" value="ECO:0007669"/>
    <property type="project" value="InterPro"/>
</dbReference>
<evidence type="ECO:0000256" key="5">
    <source>
        <dbReference type="ARBA" id="ARBA00022723"/>
    </source>
</evidence>
<dbReference type="AlphaFoldDB" id="A0A6A6BCS8"/>
<dbReference type="Proteomes" id="UP000799438">
    <property type="component" value="Unassembled WGS sequence"/>
</dbReference>
<dbReference type="PRINTS" id="PR00465">
    <property type="entry name" value="EP450IV"/>
</dbReference>
<keyword evidence="10" id="KW-1133">Transmembrane helix</keyword>
<dbReference type="CDD" id="cd11051">
    <property type="entry name" value="CYP59-like"/>
    <property type="match status" value="1"/>
</dbReference>
<evidence type="ECO:0000256" key="10">
    <source>
        <dbReference type="SAM" id="Phobius"/>
    </source>
</evidence>
<organism evidence="11 12">
    <name type="scientific">Aplosporella prunicola CBS 121167</name>
    <dbReference type="NCBI Taxonomy" id="1176127"/>
    <lineage>
        <taxon>Eukaryota</taxon>
        <taxon>Fungi</taxon>
        <taxon>Dikarya</taxon>
        <taxon>Ascomycota</taxon>
        <taxon>Pezizomycotina</taxon>
        <taxon>Dothideomycetes</taxon>
        <taxon>Dothideomycetes incertae sedis</taxon>
        <taxon>Botryosphaeriales</taxon>
        <taxon>Aplosporellaceae</taxon>
        <taxon>Aplosporella</taxon>
    </lineage>
</organism>
<comment type="cofactor">
    <cofactor evidence="1 9">
        <name>heme</name>
        <dbReference type="ChEBI" id="CHEBI:30413"/>
    </cofactor>
</comment>
<dbReference type="PRINTS" id="PR00385">
    <property type="entry name" value="P450"/>
</dbReference>
<keyword evidence="10" id="KW-0812">Transmembrane</keyword>
<keyword evidence="10" id="KW-0472">Membrane</keyword>
<keyword evidence="8" id="KW-0503">Monooxygenase</keyword>
<gene>
    <name evidence="11" type="ORF">K452DRAFT_298568</name>
</gene>
<keyword evidence="6" id="KW-0560">Oxidoreductase</keyword>
<dbReference type="InterPro" id="IPR036396">
    <property type="entry name" value="Cyt_P450_sf"/>
</dbReference>